<dbReference type="Pfam" id="PF07992">
    <property type="entry name" value="Pyr_redox_2"/>
    <property type="match status" value="1"/>
</dbReference>
<evidence type="ECO:0000259" key="1">
    <source>
        <dbReference type="Pfam" id="PF07992"/>
    </source>
</evidence>
<reference evidence="2" key="1">
    <citation type="submission" date="2022-12" db="EMBL/GenBank/DDBJ databases">
        <authorList>
            <person name="Krivoruchko A.V."/>
            <person name="Elkin A."/>
        </authorList>
    </citation>
    <scope>NUCLEOTIDE SEQUENCE</scope>
    <source>
        <strain evidence="2">IEGM 1391</strain>
    </source>
</reference>
<sequence length="409" mass="44293">MTSTGVDGRHDVLVLGGGNAGVSAAARAIRLGIDDVAVIEPQSVHTYQPLLSYVGGGQARLRDAERTQRSVMPKSSTWIQDTVAHVDPYEKVVTTASGRRYGYRDLIIGTGLVPDHDALPGITAAADSDAVTSNYLGRAEKTWQLISHFPAPAVGDSSGRGTAVFTVPRPPVGCTGTTLKPLFLAAAHWRATGQLADIDITLVIDREGLLDVPRLDSVLLDRLRDLGVRILHRTAVTALSPDTRQITVTDHLGAEQIIDYRMLHLVPPFRGQPWVESSKLTGDSQHGLVDIDPRTLRHREHSEIWAAGDGAGIDTDSSGGGLRKQITVLIDNLLAARAGRELSSYDGYTVAPVTTDAHRLVAAEFDRTGTLTPSLPSFLDPLKARRSAWLFDRYGLPLSYWNMILRGRL</sequence>
<gene>
    <name evidence="2" type="ORF">O4220_25985</name>
</gene>
<dbReference type="PANTHER" id="PTHR10632:SF2">
    <property type="entry name" value="SULFIDE:QUINONE OXIDOREDUCTASE, MITOCHONDRIAL"/>
    <property type="match status" value="1"/>
</dbReference>
<keyword evidence="3" id="KW-1185">Reference proteome</keyword>
<protein>
    <submittedName>
        <fullName evidence="2">FAD-dependent oxidoreductase</fullName>
    </submittedName>
</protein>
<dbReference type="RefSeq" id="WP_269608431.1">
    <property type="nucleotide sequence ID" value="NZ_JAPWIJ010000016.1"/>
</dbReference>
<evidence type="ECO:0000313" key="2">
    <source>
        <dbReference type="EMBL" id="MCZ4521986.1"/>
    </source>
</evidence>
<dbReference type="Gene3D" id="3.50.50.100">
    <property type="match status" value="1"/>
</dbReference>
<proteinExistence type="predicted"/>
<dbReference type="InterPro" id="IPR023753">
    <property type="entry name" value="FAD/NAD-binding_dom"/>
</dbReference>
<dbReference type="EMBL" id="JAPWIJ010000016">
    <property type="protein sequence ID" value="MCZ4521986.1"/>
    <property type="molecule type" value="Genomic_DNA"/>
</dbReference>
<feature type="domain" description="FAD/NAD(P)-binding" evidence="1">
    <location>
        <begin position="10"/>
        <end position="125"/>
    </location>
</feature>
<dbReference type="SUPFAM" id="SSF51905">
    <property type="entry name" value="FAD/NAD(P)-binding domain"/>
    <property type="match status" value="1"/>
</dbReference>
<evidence type="ECO:0000313" key="3">
    <source>
        <dbReference type="Proteomes" id="UP001081071"/>
    </source>
</evidence>
<dbReference type="PANTHER" id="PTHR10632">
    <property type="entry name" value="SULFIDE:QUINONE OXIDOREDUCTASE"/>
    <property type="match status" value="1"/>
</dbReference>
<dbReference type="PRINTS" id="PR00368">
    <property type="entry name" value="FADPNR"/>
</dbReference>
<dbReference type="PRINTS" id="PR00411">
    <property type="entry name" value="PNDRDTASEI"/>
</dbReference>
<accession>A0ABT4MQI7</accession>
<dbReference type="InterPro" id="IPR015904">
    <property type="entry name" value="Sulphide_quinone_reductase"/>
</dbReference>
<dbReference type="Proteomes" id="UP001081071">
    <property type="component" value="Unassembled WGS sequence"/>
</dbReference>
<comment type="caution">
    <text evidence="2">The sequence shown here is derived from an EMBL/GenBank/DDBJ whole genome shotgun (WGS) entry which is preliminary data.</text>
</comment>
<organism evidence="2 3">
    <name type="scientific">Rhodococcus ruber</name>
    <dbReference type="NCBI Taxonomy" id="1830"/>
    <lineage>
        <taxon>Bacteria</taxon>
        <taxon>Bacillati</taxon>
        <taxon>Actinomycetota</taxon>
        <taxon>Actinomycetes</taxon>
        <taxon>Mycobacteriales</taxon>
        <taxon>Nocardiaceae</taxon>
        <taxon>Rhodococcus</taxon>
    </lineage>
</organism>
<dbReference type="InterPro" id="IPR036188">
    <property type="entry name" value="FAD/NAD-bd_sf"/>
</dbReference>
<name>A0ABT4MQI7_9NOCA</name>